<evidence type="ECO:0000256" key="1">
    <source>
        <dbReference type="SAM" id="Phobius"/>
    </source>
</evidence>
<feature type="transmembrane region" description="Helical" evidence="1">
    <location>
        <begin position="146"/>
        <end position="164"/>
    </location>
</feature>
<keyword evidence="1" id="KW-0472">Membrane</keyword>
<accession>A0A9D4E758</accession>
<dbReference type="EMBL" id="JAIWYP010000009">
    <property type="protein sequence ID" value="KAH3775179.1"/>
    <property type="molecule type" value="Genomic_DNA"/>
</dbReference>
<reference evidence="2" key="1">
    <citation type="journal article" date="2019" name="bioRxiv">
        <title>The Genome of the Zebra Mussel, Dreissena polymorpha: A Resource for Invasive Species Research.</title>
        <authorList>
            <person name="McCartney M.A."/>
            <person name="Auch B."/>
            <person name="Kono T."/>
            <person name="Mallez S."/>
            <person name="Zhang Y."/>
            <person name="Obille A."/>
            <person name="Becker A."/>
            <person name="Abrahante J.E."/>
            <person name="Garbe J."/>
            <person name="Badalamenti J.P."/>
            <person name="Herman A."/>
            <person name="Mangelson H."/>
            <person name="Liachko I."/>
            <person name="Sullivan S."/>
            <person name="Sone E.D."/>
            <person name="Koren S."/>
            <person name="Silverstein K.A.T."/>
            <person name="Beckman K.B."/>
            <person name="Gohl D.M."/>
        </authorList>
    </citation>
    <scope>NUCLEOTIDE SEQUENCE</scope>
    <source>
        <strain evidence="2">Duluth1</strain>
        <tissue evidence="2">Whole animal</tissue>
    </source>
</reference>
<dbReference type="OrthoDB" id="6202341at2759"/>
<name>A0A9D4E758_DREPO</name>
<evidence type="ECO:0000313" key="3">
    <source>
        <dbReference type="Proteomes" id="UP000828390"/>
    </source>
</evidence>
<reference evidence="2" key="2">
    <citation type="submission" date="2020-11" db="EMBL/GenBank/DDBJ databases">
        <authorList>
            <person name="McCartney M.A."/>
            <person name="Auch B."/>
            <person name="Kono T."/>
            <person name="Mallez S."/>
            <person name="Becker A."/>
            <person name="Gohl D.M."/>
            <person name="Silverstein K.A.T."/>
            <person name="Koren S."/>
            <person name="Bechman K.B."/>
            <person name="Herman A."/>
            <person name="Abrahante J.E."/>
            <person name="Garbe J."/>
        </authorList>
    </citation>
    <scope>NUCLEOTIDE SEQUENCE</scope>
    <source>
        <strain evidence="2">Duluth1</strain>
        <tissue evidence="2">Whole animal</tissue>
    </source>
</reference>
<keyword evidence="1" id="KW-0812">Transmembrane</keyword>
<organism evidence="2 3">
    <name type="scientific">Dreissena polymorpha</name>
    <name type="common">Zebra mussel</name>
    <name type="synonym">Mytilus polymorpha</name>
    <dbReference type="NCBI Taxonomy" id="45954"/>
    <lineage>
        <taxon>Eukaryota</taxon>
        <taxon>Metazoa</taxon>
        <taxon>Spiralia</taxon>
        <taxon>Lophotrochozoa</taxon>
        <taxon>Mollusca</taxon>
        <taxon>Bivalvia</taxon>
        <taxon>Autobranchia</taxon>
        <taxon>Heteroconchia</taxon>
        <taxon>Euheterodonta</taxon>
        <taxon>Imparidentia</taxon>
        <taxon>Neoheterodontei</taxon>
        <taxon>Myida</taxon>
        <taxon>Dreissenoidea</taxon>
        <taxon>Dreissenidae</taxon>
        <taxon>Dreissena</taxon>
    </lineage>
</organism>
<keyword evidence="1" id="KW-1133">Transmembrane helix</keyword>
<dbReference type="AlphaFoldDB" id="A0A9D4E758"/>
<keyword evidence="3" id="KW-1185">Reference proteome</keyword>
<sequence length="277" mass="31693">MYFMTGPCGRVARVTNVKLLLPKWHSYICRQHQSCWTSIAPLNVHKSQLVISHDTPRIHGIQRHHFSENVKTAKKLVPEYDKDGVSRDCEIIYSRKIFLTGVKRYAFVILASAIGVTFFTVLSYFFGEPSLITVPVINTEITDIVLGYWVVLLFATFKVVSVLLKQDRLSVVRIYKMPVADRYIAVLKEGISSQKNVEFSVKDLEPTNIGRKIINGNAKIHDRLVALYLDDFVNDSYYNMFFKFEDKPVVADSKKIPSEVIKGVAKEIRENDKLTTK</sequence>
<gene>
    <name evidence="2" type="ORF">DPMN_176578</name>
</gene>
<dbReference type="Proteomes" id="UP000828390">
    <property type="component" value="Unassembled WGS sequence"/>
</dbReference>
<feature type="transmembrane region" description="Helical" evidence="1">
    <location>
        <begin position="105"/>
        <end position="126"/>
    </location>
</feature>
<proteinExistence type="predicted"/>
<protein>
    <submittedName>
        <fullName evidence="2">Uncharacterized protein</fullName>
    </submittedName>
</protein>
<comment type="caution">
    <text evidence="2">The sequence shown here is derived from an EMBL/GenBank/DDBJ whole genome shotgun (WGS) entry which is preliminary data.</text>
</comment>
<evidence type="ECO:0000313" key="2">
    <source>
        <dbReference type="EMBL" id="KAH3775179.1"/>
    </source>
</evidence>